<keyword evidence="2" id="KW-0677">Repeat</keyword>
<comment type="subcellular location">
    <subcellularLocation>
        <location evidence="1">Nucleus</location>
    </subcellularLocation>
</comment>
<dbReference type="GO" id="GO:0005634">
    <property type="term" value="C:nucleus"/>
    <property type="evidence" value="ECO:0007669"/>
    <property type="project" value="UniProtKB-SubCell"/>
</dbReference>
<dbReference type="GO" id="GO:0003677">
    <property type="term" value="F:DNA binding"/>
    <property type="evidence" value="ECO:0007669"/>
    <property type="project" value="UniProtKB-KW"/>
</dbReference>
<feature type="domain" description="HTH myb-type" evidence="7">
    <location>
        <begin position="61"/>
        <end position="115"/>
    </location>
</feature>
<dbReference type="PANTHER" id="PTHR10641:SF1377">
    <property type="entry name" value="MYB-RELATED PROTEIN MYB4-LIKE"/>
    <property type="match status" value="1"/>
</dbReference>
<dbReference type="Pfam" id="PF00249">
    <property type="entry name" value="Myb_DNA-binding"/>
    <property type="match status" value="2"/>
</dbReference>
<feature type="domain" description="HTH myb-type" evidence="7">
    <location>
        <begin position="8"/>
        <end position="60"/>
    </location>
</feature>
<reference evidence="9" key="1">
    <citation type="journal article" date="2018" name="Gigascience">
        <title>Genome assembly of the Pink Ipe (Handroanthus impetiginosus, Bignoniaceae), a highly valued, ecologically keystone Neotropical timber forest tree.</title>
        <authorList>
            <person name="Silva-Junior O.B."/>
            <person name="Grattapaglia D."/>
            <person name="Novaes E."/>
            <person name="Collevatti R.G."/>
        </authorList>
    </citation>
    <scope>NUCLEOTIDE SEQUENCE [LARGE SCALE GENOMIC DNA]</scope>
    <source>
        <strain evidence="9">cv. UFG-1</strain>
    </source>
</reference>
<organism evidence="8 9">
    <name type="scientific">Handroanthus impetiginosus</name>
    <dbReference type="NCBI Taxonomy" id="429701"/>
    <lineage>
        <taxon>Eukaryota</taxon>
        <taxon>Viridiplantae</taxon>
        <taxon>Streptophyta</taxon>
        <taxon>Embryophyta</taxon>
        <taxon>Tracheophyta</taxon>
        <taxon>Spermatophyta</taxon>
        <taxon>Magnoliopsida</taxon>
        <taxon>eudicotyledons</taxon>
        <taxon>Gunneridae</taxon>
        <taxon>Pentapetalae</taxon>
        <taxon>asterids</taxon>
        <taxon>lamiids</taxon>
        <taxon>Lamiales</taxon>
        <taxon>Bignoniaceae</taxon>
        <taxon>Crescentiina</taxon>
        <taxon>Tabebuia alliance</taxon>
        <taxon>Handroanthus</taxon>
    </lineage>
</organism>
<dbReference type="PROSITE" id="PS51294">
    <property type="entry name" value="HTH_MYB"/>
    <property type="match status" value="2"/>
</dbReference>
<evidence type="ECO:0000256" key="5">
    <source>
        <dbReference type="ARBA" id="ARBA00057804"/>
    </source>
</evidence>
<evidence type="ECO:0000259" key="6">
    <source>
        <dbReference type="PROSITE" id="PS50090"/>
    </source>
</evidence>
<comment type="caution">
    <text evidence="8">The sequence shown here is derived from an EMBL/GenBank/DDBJ whole genome shotgun (WGS) entry which is preliminary data.</text>
</comment>
<dbReference type="InterPro" id="IPR009057">
    <property type="entry name" value="Homeodomain-like_sf"/>
</dbReference>
<dbReference type="PANTHER" id="PTHR10641">
    <property type="entry name" value="MYB FAMILY TRANSCRIPTION FACTOR"/>
    <property type="match status" value="1"/>
</dbReference>
<gene>
    <name evidence="8" type="ORF">CDL12_25956</name>
</gene>
<feature type="domain" description="Myb-like" evidence="6">
    <location>
        <begin position="61"/>
        <end position="111"/>
    </location>
</feature>
<dbReference type="CDD" id="cd00167">
    <property type="entry name" value="SANT"/>
    <property type="match status" value="2"/>
</dbReference>
<evidence type="ECO:0000313" key="9">
    <source>
        <dbReference type="Proteomes" id="UP000231279"/>
    </source>
</evidence>
<dbReference type="InterPro" id="IPR015495">
    <property type="entry name" value="Myb_TF_plants"/>
</dbReference>
<dbReference type="STRING" id="429701.A0A2G9G8K8"/>
<evidence type="ECO:0000256" key="2">
    <source>
        <dbReference type="ARBA" id="ARBA00022737"/>
    </source>
</evidence>
<accession>A0A2G9G8K8</accession>
<evidence type="ECO:0000256" key="3">
    <source>
        <dbReference type="ARBA" id="ARBA00023125"/>
    </source>
</evidence>
<dbReference type="SMART" id="SM00717">
    <property type="entry name" value="SANT"/>
    <property type="match status" value="2"/>
</dbReference>
<dbReference type="InterPro" id="IPR017930">
    <property type="entry name" value="Myb_dom"/>
</dbReference>
<dbReference type="SUPFAM" id="SSF46689">
    <property type="entry name" value="Homeodomain-like"/>
    <property type="match status" value="1"/>
</dbReference>
<dbReference type="AlphaFoldDB" id="A0A2G9G8K8"/>
<dbReference type="FunFam" id="1.10.10.60:FF:000001">
    <property type="entry name" value="MYB-related transcription factor"/>
    <property type="match status" value="1"/>
</dbReference>
<dbReference type="InterPro" id="IPR001005">
    <property type="entry name" value="SANT/Myb"/>
</dbReference>
<dbReference type="Proteomes" id="UP000231279">
    <property type="component" value="Unassembled WGS sequence"/>
</dbReference>
<sequence length="271" mass="30906">MRTPCIDKNGLKKGAWSEEEDKKLRDYILRYGHWNWKLLPKFAGLKRCGKSCRLRWMNYLRPGIKRGNFTKEEEELISKLHDELGNKWSAIAAKLPGRTDNEIKNFWHTHLKKRSKTTAANSTQHSPRITYNCKISQEALAGADLNCKDSQEALAGADLNCKNSQEALAGADLASEAQKFSRKDCASSSQLAQQLKISCLSENQLKAETYEQVKLLQDRINDERVSTYADPFGGFQECFWTEPFLLDTSYGQGDGFSWLHEWGFLPGYLLI</sequence>
<proteinExistence type="predicted"/>
<comment type="function">
    <text evidence="5">Transcription factor.</text>
</comment>
<evidence type="ECO:0000259" key="7">
    <source>
        <dbReference type="PROSITE" id="PS51294"/>
    </source>
</evidence>
<keyword evidence="9" id="KW-1185">Reference proteome</keyword>
<dbReference type="PROSITE" id="PS50090">
    <property type="entry name" value="MYB_LIKE"/>
    <property type="match status" value="2"/>
</dbReference>
<keyword evidence="4" id="KW-0539">Nucleus</keyword>
<dbReference type="EMBL" id="NKXS01006371">
    <property type="protein sequence ID" value="PIN01535.1"/>
    <property type="molecule type" value="Genomic_DNA"/>
</dbReference>
<evidence type="ECO:0000256" key="1">
    <source>
        <dbReference type="ARBA" id="ARBA00004123"/>
    </source>
</evidence>
<protein>
    <submittedName>
        <fullName evidence="8">Transcription factor, Myb superfamily</fullName>
    </submittedName>
</protein>
<feature type="domain" description="Myb-like" evidence="6">
    <location>
        <begin position="8"/>
        <end position="60"/>
    </location>
</feature>
<dbReference type="Gene3D" id="1.10.10.60">
    <property type="entry name" value="Homeodomain-like"/>
    <property type="match status" value="2"/>
</dbReference>
<name>A0A2G9G8K8_9LAMI</name>
<keyword evidence="3" id="KW-0238">DNA-binding</keyword>
<evidence type="ECO:0000313" key="8">
    <source>
        <dbReference type="EMBL" id="PIN01535.1"/>
    </source>
</evidence>
<evidence type="ECO:0000256" key="4">
    <source>
        <dbReference type="ARBA" id="ARBA00023242"/>
    </source>
</evidence>
<dbReference type="OrthoDB" id="2143914at2759"/>